<name>A0A369CED0_9GAMM</name>
<organism evidence="2 3">
    <name type="scientific">Thioalbus denitrificans</name>
    <dbReference type="NCBI Taxonomy" id="547122"/>
    <lineage>
        <taxon>Bacteria</taxon>
        <taxon>Pseudomonadati</taxon>
        <taxon>Pseudomonadota</taxon>
        <taxon>Gammaproteobacteria</taxon>
        <taxon>Chromatiales</taxon>
        <taxon>Ectothiorhodospiraceae</taxon>
        <taxon>Thioalbus</taxon>
    </lineage>
</organism>
<dbReference type="AlphaFoldDB" id="A0A369CED0"/>
<dbReference type="EMBL" id="QPJY01000002">
    <property type="protein sequence ID" value="RCX31931.1"/>
    <property type="molecule type" value="Genomic_DNA"/>
</dbReference>
<feature type="region of interest" description="Disordered" evidence="1">
    <location>
        <begin position="1"/>
        <end position="50"/>
    </location>
</feature>
<gene>
    <name evidence="2" type="ORF">DFQ59_102279</name>
</gene>
<feature type="region of interest" description="Disordered" evidence="1">
    <location>
        <begin position="100"/>
        <end position="119"/>
    </location>
</feature>
<dbReference type="Proteomes" id="UP000252707">
    <property type="component" value="Unassembled WGS sequence"/>
</dbReference>
<proteinExistence type="predicted"/>
<evidence type="ECO:0000313" key="3">
    <source>
        <dbReference type="Proteomes" id="UP000252707"/>
    </source>
</evidence>
<reference evidence="2 3" key="1">
    <citation type="submission" date="2018-07" db="EMBL/GenBank/DDBJ databases">
        <title>Genomic Encyclopedia of Type Strains, Phase IV (KMG-IV): sequencing the most valuable type-strain genomes for metagenomic binning, comparative biology and taxonomic classification.</title>
        <authorList>
            <person name="Goeker M."/>
        </authorList>
    </citation>
    <scope>NUCLEOTIDE SEQUENCE [LARGE SCALE GENOMIC DNA]</scope>
    <source>
        <strain evidence="2 3">DSM 26407</strain>
    </source>
</reference>
<evidence type="ECO:0000256" key="1">
    <source>
        <dbReference type="SAM" id="MobiDB-lite"/>
    </source>
</evidence>
<feature type="compositionally biased region" description="Basic and acidic residues" evidence="1">
    <location>
        <begin position="107"/>
        <end position="119"/>
    </location>
</feature>
<evidence type="ECO:0000313" key="2">
    <source>
        <dbReference type="EMBL" id="RCX31931.1"/>
    </source>
</evidence>
<dbReference type="RefSeq" id="WP_147275180.1">
    <property type="nucleotide sequence ID" value="NZ_QPJY01000002.1"/>
</dbReference>
<keyword evidence="3" id="KW-1185">Reference proteome</keyword>
<accession>A0A369CED0</accession>
<comment type="caution">
    <text evidence="2">The sequence shown here is derived from an EMBL/GenBank/DDBJ whole genome shotgun (WGS) entry which is preliminary data.</text>
</comment>
<protein>
    <submittedName>
        <fullName evidence="2">Uncharacterized protein</fullName>
    </submittedName>
</protein>
<sequence length="119" mass="12476">MSREQPPDPEAIPVLDEVVQPGRPAPDSVPPAGGTESEAPLPPPPATGADERLLAEQLTAALLGAVRQELADTLRREADHLAARLVSELAPRLRERLDTALGQAARSHGDSAGDGPRDD</sequence>